<gene>
    <name evidence="1" type="ORF">RRG08_031057</name>
</gene>
<name>A0AAE0ZF40_9GAST</name>
<proteinExistence type="predicted"/>
<protein>
    <submittedName>
        <fullName evidence="1">Uncharacterized protein</fullName>
    </submittedName>
</protein>
<reference evidence="1" key="1">
    <citation type="journal article" date="2023" name="G3 (Bethesda)">
        <title>A reference genome for the long-term kleptoplast-retaining sea slug Elysia crispata morphotype clarki.</title>
        <authorList>
            <person name="Eastman K.E."/>
            <person name="Pendleton A.L."/>
            <person name="Shaikh M.A."/>
            <person name="Suttiyut T."/>
            <person name="Ogas R."/>
            <person name="Tomko P."/>
            <person name="Gavelis G."/>
            <person name="Widhalm J.R."/>
            <person name="Wisecaver J.H."/>
        </authorList>
    </citation>
    <scope>NUCLEOTIDE SEQUENCE</scope>
    <source>
        <strain evidence="1">ECLA1</strain>
    </source>
</reference>
<evidence type="ECO:0000313" key="2">
    <source>
        <dbReference type="Proteomes" id="UP001283361"/>
    </source>
</evidence>
<dbReference type="Proteomes" id="UP001283361">
    <property type="component" value="Unassembled WGS sequence"/>
</dbReference>
<dbReference type="AlphaFoldDB" id="A0AAE0ZF40"/>
<evidence type="ECO:0000313" key="1">
    <source>
        <dbReference type="EMBL" id="KAK3768264.1"/>
    </source>
</evidence>
<accession>A0AAE0ZF40</accession>
<keyword evidence="2" id="KW-1185">Reference proteome</keyword>
<comment type="caution">
    <text evidence="1">The sequence shown here is derived from an EMBL/GenBank/DDBJ whole genome shotgun (WGS) entry which is preliminary data.</text>
</comment>
<dbReference type="EMBL" id="JAWDGP010004062">
    <property type="protein sequence ID" value="KAK3768264.1"/>
    <property type="molecule type" value="Genomic_DNA"/>
</dbReference>
<sequence length="121" mass="13726">MSNKLKELCREPLTSLEEAGPVSESMIEVFVQLGEPDLNRTLRDMTRNQNGWVCHEHTDTKLGHTAHNSSPCFIVLTLVPHPGEHNRVFSDFSDFIFDFFLVCVCVVGFCRFRIQPSGRTG</sequence>
<organism evidence="1 2">
    <name type="scientific">Elysia crispata</name>
    <name type="common">lettuce slug</name>
    <dbReference type="NCBI Taxonomy" id="231223"/>
    <lineage>
        <taxon>Eukaryota</taxon>
        <taxon>Metazoa</taxon>
        <taxon>Spiralia</taxon>
        <taxon>Lophotrochozoa</taxon>
        <taxon>Mollusca</taxon>
        <taxon>Gastropoda</taxon>
        <taxon>Heterobranchia</taxon>
        <taxon>Euthyneura</taxon>
        <taxon>Panpulmonata</taxon>
        <taxon>Sacoglossa</taxon>
        <taxon>Placobranchoidea</taxon>
        <taxon>Plakobranchidae</taxon>
        <taxon>Elysia</taxon>
    </lineage>
</organism>